<accession>A0AAD7SRW7</accession>
<dbReference type="AlphaFoldDB" id="A0AAD7SRW7"/>
<proteinExistence type="predicted"/>
<reference evidence="2" key="1">
    <citation type="journal article" date="2023" name="Science">
        <title>Genome structures resolve the early diversification of teleost fishes.</title>
        <authorList>
            <person name="Parey E."/>
            <person name="Louis A."/>
            <person name="Montfort J."/>
            <person name="Bouchez O."/>
            <person name="Roques C."/>
            <person name="Iampietro C."/>
            <person name="Lluch J."/>
            <person name="Castinel A."/>
            <person name="Donnadieu C."/>
            <person name="Desvignes T."/>
            <person name="Floi Bucao C."/>
            <person name="Jouanno E."/>
            <person name="Wen M."/>
            <person name="Mejri S."/>
            <person name="Dirks R."/>
            <person name="Jansen H."/>
            <person name="Henkel C."/>
            <person name="Chen W.J."/>
            <person name="Zahm M."/>
            <person name="Cabau C."/>
            <person name="Klopp C."/>
            <person name="Thompson A.W."/>
            <person name="Robinson-Rechavi M."/>
            <person name="Braasch I."/>
            <person name="Lecointre G."/>
            <person name="Bobe J."/>
            <person name="Postlethwait J.H."/>
            <person name="Berthelot C."/>
            <person name="Roest Crollius H."/>
            <person name="Guiguen Y."/>
        </authorList>
    </citation>
    <scope>NUCLEOTIDE SEQUENCE</scope>
    <source>
        <strain evidence="2">NC1722</strain>
    </source>
</reference>
<evidence type="ECO:0000256" key="1">
    <source>
        <dbReference type="SAM" id="MobiDB-lite"/>
    </source>
</evidence>
<name>A0AAD7SRW7_9TELE</name>
<feature type="region of interest" description="Disordered" evidence="1">
    <location>
        <begin position="35"/>
        <end position="92"/>
    </location>
</feature>
<dbReference type="Proteomes" id="UP001221898">
    <property type="component" value="Unassembled WGS sequence"/>
</dbReference>
<protein>
    <submittedName>
        <fullName evidence="2">Uncharacterized protein</fullName>
    </submittedName>
</protein>
<evidence type="ECO:0000313" key="3">
    <source>
        <dbReference type="Proteomes" id="UP001221898"/>
    </source>
</evidence>
<evidence type="ECO:0000313" key="2">
    <source>
        <dbReference type="EMBL" id="KAJ8407500.1"/>
    </source>
</evidence>
<comment type="caution">
    <text evidence="2">The sequence shown here is derived from an EMBL/GenBank/DDBJ whole genome shotgun (WGS) entry which is preliminary data.</text>
</comment>
<keyword evidence="3" id="KW-1185">Reference proteome</keyword>
<feature type="compositionally biased region" description="Basic and acidic residues" evidence="1">
    <location>
        <begin position="40"/>
        <end position="49"/>
    </location>
</feature>
<feature type="region of interest" description="Disordered" evidence="1">
    <location>
        <begin position="1"/>
        <end position="22"/>
    </location>
</feature>
<sequence>MQRGDGALCSRSHVGSGVTASDHAARCGLADALRVLPPEEAQRPSDRARPGRGGAPRDGGAEIYAHADETLRAFRPSNIHNDSRSAARRRRA</sequence>
<gene>
    <name evidence="2" type="ORF">AAFF_G00273570</name>
</gene>
<organism evidence="2 3">
    <name type="scientific">Aldrovandia affinis</name>
    <dbReference type="NCBI Taxonomy" id="143900"/>
    <lineage>
        <taxon>Eukaryota</taxon>
        <taxon>Metazoa</taxon>
        <taxon>Chordata</taxon>
        <taxon>Craniata</taxon>
        <taxon>Vertebrata</taxon>
        <taxon>Euteleostomi</taxon>
        <taxon>Actinopterygii</taxon>
        <taxon>Neopterygii</taxon>
        <taxon>Teleostei</taxon>
        <taxon>Notacanthiformes</taxon>
        <taxon>Halosauridae</taxon>
        <taxon>Aldrovandia</taxon>
    </lineage>
</organism>
<dbReference type="EMBL" id="JAINUG010000038">
    <property type="protein sequence ID" value="KAJ8407500.1"/>
    <property type="molecule type" value="Genomic_DNA"/>
</dbReference>